<sequence length="103" mass="12408">MYALKKNKQKVIINFQPNLEITDVIEDINKQLSMNNQNKIDLQIDDKNQKIVFDCKPNYQVWFQNQEESQKYIENLIKIITQLYQINQNDEKKNKFDRGGEQK</sequence>
<evidence type="ECO:0000313" key="1">
    <source>
        <dbReference type="EMBL" id="KRX09033.1"/>
    </source>
</evidence>
<organism evidence="1 2">
    <name type="scientific">Pseudocohnilembus persalinus</name>
    <name type="common">Ciliate</name>
    <dbReference type="NCBI Taxonomy" id="266149"/>
    <lineage>
        <taxon>Eukaryota</taxon>
        <taxon>Sar</taxon>
        <taxon>Alveolata</taxon>
        <taxon>Ciliophora</taxon>
        <taxon>Intramacronucleata</taxon>
        <taxon>Oligohymenophorea</taxon>
        <taxon>Scuticociliatia</taxon>
        <taxon>Philasterida</taxon>
        <taxon>Pseudocohnilembidae</taxon>
        <taxon>Pseudocohnilembus</taxon>
    </lineage>
</organism>
<keyword evidence="2" id="KW-1185">Reference proteome</keyword>
<comment type="caution">
    <text evidence="1">The sequence shown here is derived from an EMBL/GenBank/DDBJ whole genome shotgun (WGS) entry which is preliminary data.</text>
</comment>
<proteinExistence type="predicted"/>
<gene>
    <name evidence="1" type="ORF">PPERSA_01920</name>
</gene>
<evidence type="ECO:0000313" key="2">
    <source>
        <dbReference type="Proteomes" id="UP000054937"/>
    </source>
</evidence>
<dbReference type="InParanoid" id="A0A0V0R3F0"/>
<dbReference type="Proteomes" id="UP000054937">
    <property type="component" value="Unassembled WGS sequence"/>
</dbReference>
<protein>
    <submittedName>
        <fullName evidence="1">Uncharacterized protein</fullName>
    </submittedName>
</protein>
<dbReference type="AlphaFoldDB" id="A0A0V0R3F0"/>
<reference evidence="1 2" key="1">
    <citation type="journal article" date="2015" name="Sci. Rep.">
        <title>Genome of the facultative scuticociliatosis pathogen Pseudocohnilembus persalinus provides insight into its virulence through horizontal gene transfer.</title>
        <authorList>
            <person name="Xiong J."/>
            <person name="Wang G."/>
            <person name="Cheng J."/>
            <person name="Tian M."/>
            <person name="Pan X."/>
            <person name="Warren A."/>
            <person name="Jiang C."/>
            <person name="Yuan D."/>
            <person name="Miao W."/>
        </authorList>
    </citation>
    <scope>NUCLEOTIDE SEQUENCE [LARGE SCALE GENOMIC DNA]</scope>
    <source>
        <strain evidence="1">36N120E</strain>
    </source>
</reference>
<accession>A0A0V0R3F0</accession>
<dbReference type="EMBL" id="LDAU01000055">
    <property type="protein sequence ID" value="KRX09033.1"/>
    <property type="molecule type" value="Genomic_DNA"/>
</dbReference>
<name>A0A0V0R3F0_PSEPJ</name>